<sequence>MAGRAVLPLVAASGTARVHPLSPKKPLRSEEMLQTGPNRGKWSVCGSLPASHLQGSRQDFHSPADPHSPPHHSAGNRKRNFARTNARPAALRFGGLEPWTRKLPSCLVSDIAGPPRHHLLTGTAVQLQGVRMMSSASHPRRYSYENQGSRCHTRVRDPRKCSGDGSFKEPLMGSKGRSHSKIQSFSDSFEQQPCFRTKRSVSLGPESRKERNERECRFLETRKLRALGSPGALASAAGGHRRSDAPNGLSEKHNRSQVQRNSGEGASRVDWKRQSFLRAQSADRQRREQDPRGATPQPWRGGFHTAGFRGHPPVPASGGFRERGSRRGRPLNSGRAAEGLRILRWERPRSHIRDLEVDGSAHHPPLITEPDDKENRGYKESKSWSRQHAALQLDQEGPSPLLCVLAPEQKRRPGKET</sequence>
<dbReference type="EMBL" id="JH882490">
    <property type="protein sequence ID" value="ELR49168.1"/>
    <property type="molecule type" value="Genomic_DNA"/>
</dbReference>
<dbReference type="PANTHER" id="PTHR35667:SF1">
    <property type="entry name" value="LEUKEMIA NUP98 FUSION PARTNER 1"/>
    <property type="match status" value="1"/>
</dbReference>
<evidence type="ECO:0000313" key="2">
    <source>
        <dbReference type="EMBL" id="ELR49168.1"/>
    </source>
</evidence>
<dbReference type="Pfam" id="PF15419">
    <property type="entry name" value="LNP1"/>
    <property type="match status" value="1"/>
</dbReference>
<feature type="region of interest" description="Disordered" evidence="1">
    <location>
        <begin position="19"/>
        <end position="81"/>
    </location>
</feature>
<protein>
    <submittedName>
        <fullName evidence="2">Leukemia NUP98 fusion partner 1</fullName>
    </submittedName>
</protein>
<feature type="region of interest" description="Disordered" evidence="1">
    <location>
        <begin position="229"/>
        <end position="334"/>
    </location>
</feature>
<feature type="region of interest" description="Disordered" evidence="1">
    <location>
        <begin position="356"/>
        <end position="400"/>
    </location>
</feature>
<evidence type="ECO:0000256" key="1">
    <source>
        <dbReference type="SAM" id="MobiDB-lite"/>
    </source>
</evidence>
<organism evidence="2 3">
    <name type="scientific">Bos mutus</name>
    <name type="common">wild yak</name>
    <dbReference type="NCBI Taxonomy" id="72004"/>
    <lineage>
        <taxon>Eukaryota</taxon>
        <taxon>Metazoa</taxon>
        <taxon>Chordata</taxon>
        <taxon>Craniata</taxon>
        <taxon>Vertebrata</taxon>
        <taxon>Euteleostomi</taxon>
        <taxon>Mammalia</taxon>
        <taxon>Eutheria</taxon>
        <taxon>Laurasiatheria</taxon>
        <taxon>Artiodactyla</taxon>
        <taxon>Ruminantia</taxon>
        <taxon>Pecora</taxon>
        <taxon>Bovidae</taxon>
        <taxon>Bovinae</taxon>
        <taxon>Bos</taxon>
    </lineage>
</organism>
<accession>L8HZ29</accession>
<reference evidence="2 3" key="1">
    <citation type="journal article" date="2012" name="Nat. Genet.">
        <title>The yak genome and adaptation to life at high altitude.</title>
        <authorList>
            <person name="Qiu Q."/>
            <person name="Zhang G."/>
            <person name="Ma T."/>
            <person name="Qian W."/>
            <person name="Wang J."/>
            <person name="Ye Z."/>
            <person name="Cao C."/>
            <person name="Hu Q."/>
            <person name="Kim J."/>
            <person name="Larkin D.M."/>
            <person name="Auvil L."/>
            <person name="Capitanu B."/>
            <person name="Ma J."/>
            <person name="Lewin H.A."/>
            <person name="Qian X."/>
            <person name="Lang Y."/>
            <person name="Zhou R."/>
            <person name="Wang L."/>
            <person name="Wang K."/>
            <person name="Xia J."/>
            <person name="Liao S."/>
            <person name="Pan S."/>
            <person name="Lu X."/>
            <person name="Hou H."/>
            <person name="Wang Y."/>
            <person name="Zang X."/>
            <person name="Yin Y."/>
            <person name="Ma H."/>
            <person name="Zhang J."/>
            <person name="Wang Z."/>
            <person name="Zhang Y."/>
            <person name="Zhang D."/>
            <person name="Yonezawa T."/>
            <person name="Hasegawa M."/>
            <person name="Zhong Y."/>
            <person name="Liu W."/>
            <person name="Zhang Y."/>
            <person name="Huang Z."/>
            <person name="Zhang S."/>
            <person name="Long R."/>
            <person name="Yang H."/>
            <person name="Wang J."/>
            <person name="Lenstra J.A."/>
            <person name="Cooper D.N."/>
            <person name="Wu Y."/>
            <person name="Wang J."/>
            <person name="Shi P."/>
            <person name="Wang J."/>
            <person name="Liu J."/>
        </authorList>
    </citation>
    <scope>NUCLEOTIDE SEQUENCE [LARGE SCALE GENOMIC DNA]</scope>
    <source>
        <strain evidence="3">yakQH1</strain>
    </source>
</reference>
<proteinExistence type="predicted"/>
<dbReference type="AlphaFoldDB" id="L8HZ29"/>
<dbReference type="InterPro" id="IPR029280">
    <property type="entry name" value="LNP1"/>
</dbReference>
<feature type="region of interest" description="Disordered" evidence="1">
    <location>
        <begin position="136"/>
        <end position="189"/>
    </location>
</feature>
<feature type="compositionally biased region" description="Basic and acidic residues" evidence="1">
    <location>
        <begin position="281"/>
        <end position="291"/>
    </location>
</feature>
<name>L8HZ29_9CETA</name>
<dbReference type="Proteomes" id="UP000011080">
    <property type="component" value="Unassembled WGS sequence"/>
</dbReference>
<feature type="compositionally biased region" description="Low complexity" evidence="1">
    <location>
        <begin position="229"/>
        <end position="238"/>
    </location>
</feature>
<gene>
    <name evidence="2" type="ORF">M91_21660</name>
</gene>
<feature type="compositionally biased region" description="Basic and acidic residues" evidence="1">
    <location>
        <begin position="373"/>
        <end position="383"/>
    </location>
</feature>
<dbReference type="PANTHER" id="PTHR35667">
    <property type="entry name" value="LEUKEMIA NUP98 FUSION PARTNER 1"/>
    <property type="match status" value="1"/>
</dbReference>
<evidence type="ECO:0000313" key="3">
    <source>
        <dbReference type="Proteomes" id="UP000011080"/>
    </source>
</evidence>